<reference evidence="1 2" key="1">
    <citation type="submission" date="2023-07" db="EMBL/GenBank/DDBJ databases">
        <title>Sequencing the genomes of 1000 actinobacteria strains.</title>
        <authorList>
            <person name="Klenk H.-P."/>
        </authorList>
    </citation>
    <scope>NUCLEOTIDE SEQUENCE [LARGE SCALE GENOMIC DNA]</scope>
    <source>
        <strain evidence="1 2">GD13</strain>
    </source>
</reference>
<name>A0ABT9NN47_9ACTN</name>
<protein>
    <recommendedName>
        <fullName evidence="3">RNA polymerase subunit sigma-70</fullName>
    </recommendedName>
</protein>
<dbReference type="EMBL" id="JAUSQM010000001">
    <property type="protein sequence ID" value="MDP9821846.1"/>
    <property type="molecule type" value="Genomic_DNA"/>
</dbReference>
<dbReference type="InterPro" id="IPR013324">
    <property type="entry name" value="RNA_pol_sigma_r3/r4-like"/>
</dbReference>
<accession>A0ABT9NN47</accession>
<sequence length="202" mass="21880">MYAVIGDLVASRSTPQRAAVHRHVREVLEATNEALAPVQPLEQTVGDELQGGFASIGEATQATLLVRLGCLPVIDVRCGVGVGETTVFDDTRRPLLQDGPAWWAARAALDVLAQPRRSGQRTWYVDPDEPGDAGRINAYLLCRDQLVDRLGERAQRMLLAALQGRTQREIAEAEGISPSAVSQQFARGVSAVREAQELLTEG</sequence>
<gene>
    <name evidence="1" type="ORF">J2S59_001655</name>
</gene>
<dbReference type="SUPFAM" id="SSF88659">
    <property type="entry name" value="Sigma3 and sigma4 domains of RNA polymerase sigma factors"/>
    <property type="match status" value="1"/>
</dbReference>
<dbReference type="InterPro" id="IPR036388">
    <property type="entry name" value="WH-like_DNA-bd_sf"/>
</dbReference>
<keyword evidence="2" id="KW-1185">Reference proteome</keyword>
<evidence type="ECO:0000313" key="2">
    <source>
        <dbReference type="Proteomes" id="UP001240447"/>
    </source>
</evidence>
<comment type="caution">
    <text evidence="1">The sequence shown here is derived from an EMBL/GenBank/DDBJ whole genome shotgun (WGS) entry which is preliminary data.</text>
</comment>
<organism evidence="1 2">
    <name type="scientific">Nocardioides massiliensis</name>
    <dbReference type="NCBI Taxonomy" id="1325935"/>
    <lineage>
        <taxon>Bacteria</taxon>
        <taxon>Bacillati</taxon>
        <taxon>Actinomycetota</taxon>
        <taxon>Actinomycetes</taxon>
        <taxon>Propionibacteriales</taxon>
        <taxon>Nocardioidaceae</taxon>
        <taxon>Nocardioides</taxon>
    </lineage>
</organism>
<evidence type="ECO:0000313" key="1">
    <source>
        <dbReference type="EMBL" id="MDP9821846.1"/>
    </source>
</evidence>
<dbReference type="InterPro" id="IPR032580">
    <property type="entry name" value="SatD"/>
</dbReference>
<dbReference type="Gene3D" id="1.10.10.10">
    <property type="entry name" value="Winged helix-like DNA-binding domain superfamily/Winged helix DNA-binding domain"/>
    <property type="match status" value="1"/>
</dbReference>
<evidence type="ECO:0008006" key="3">
    <source>
        <dbReference type="Google" id="ProtNLM"/>
    </source>
</evidence>
<dbReference type="RefSeq" id="WP_068124590.1">
    <property type="nucleotide sequence ID" value="NZ_CCXJ01000764.2"/>
</dbReference>
<dbReference type="Proteomes" id="UP001240447">
    <property type="component" value="Unassembled WGS sequence"/>
</dbReference>
<dbReference type="Pfam" id="PF16264">
    <property type="entry name" value="SatD"/>
    <property type="match status" value="1"/>
</dbReference>
<proteinExistence type="predicted"/>